<dbReference type="SUPFAM" id="SSF57850">
    <property type="entry name" value="RING/U-box"/>
    <property type="match status" value="1"/>
</dbReference>
<evidence type="ECO:0000256" key="2">
    <source>
        <dbReference type="ARBA" id="ARBA00022771"/>
    </source>
</evidence>
<keyword evidence="2 4" id="KW-0863">Zinc-finger</keyword>
<dbReference type="Gene3D" id="3.30.40.10">
    <property type="entry name" value="Zinc/RING finger domain, C3HC4 (zinc finger)"/>
    <property type="match status" value="1"/>
</dbReference>
<dbReference type="EMBL" id="LATX01002457">
    <property type="protein sequence ID" value="KTB28957.1"/>
    <property type="molecule type" value="Genomic_DNA"/>
</dbReference>
<organism evidence="7 8">
    <name type="scientific">Moniliophthora roreri</name>
    <name type="common">Frosty pod rot fungus</name>
    <name type="synonym">Monilia roreri</name>
    <dbReference type="NCBI Taxonomy" id="221103"/>
    <lineage>
        <taxon>Eukaryota</taxon>
        <taxon>Fungi</taxon>
        <taxon>Dikarya</taxon>
        <taxon>Basidiomycota</taxon>
        <taxon>Agaricomycotina</taxon>
        <taxon>Agaricomycetes</taxon>
        <taxon>Agaricomycetidae</taxon>
        <taxon>Agaricales</taxon>
        <taxon>Marasmiineae</taxon>
        <taxon>Marasmiaceae</taxon>
        <taxon>Moniliophthora</taxon>
    </lineage>
</organism>
<feature type="region of interest" description="Disordered" evidence="5">
    <location>
        <begin position="565"/>
        <end position="688"/>
    </location>
</feature>
<feature type="compositionally biased region" description="Polar residues" evidence="5">
    <location>
        <begin position="640"/>
        <end position="665"/>
    </location>
</feature>
<evidence type="ECO:0000256" key="1">
    <source>
        <dbReference type="ARBA" id="ARBA00022723"/>
    </source>
</evidence>
<reference evidence="7 8" key="1">
    <citation type="submission" date="2015-12" db="EMBL/GenBank/DDBJ databases">
        <title>Draft genome sequence of Moniliophthora roreri, the causal agent of frosty pod rot of cacao.</title>
        <authorList>
            <person name="Aime M.C."/>
            <person name="Diaz-Valderrama J.R."/>
            <person name="Kijpornyongpan T."/>
            <person name="Phillips-Mora W."/>
        </authorList>
    </citation>
    <scope>NUCLEOTIDE SEQUENCE [LARGE SCALE GENOMIC DNA]</scope>
    <source>
        <strain evidence="7 8">MCA 2952</strain>
    </source>
</reference>
<accession>A0A0W0EXY8</accession>
<evidence type="ECO:0000256" key="3">
    <source>
        <dbReference type="ARBA" id="ARBA00022833"/>
    </source>
</evidence>
<proteinExistence type="predicted"/>
<feature type="region of interest" description="Disordered" evidence="5">
    <location>
        <begin position="206"/>
        <end position="254"/>
    </location>
</feature>
<protein>
    <recommendedName>
        <fullName evidence="6">RING-type domain-containing protein</fullName>
    </recommendedName>
</protein>
<feature type="compositionally biased region" description="Polar residues" evidence="5">
    <location>
        <begin position="565"/>
        <end position="577"/>
    </location>
</feature>
<feature type="compositionally biased region" description="Polar residues" evidence="5">
    <location>
        <begin position="495"/>
        <end position="506"/>
    </location>
</feature>
<dbReference type="PROSITE" id="PS00518">
    <property type="entry name" value="ZF_RING_1"/>
    <property type="match status" value="1"/>
</dbReference>
<dbReference type="Proteomes" id="UP000054988">
    <property type="component" value="Unassembled WGS sequence"/>
</dbReference>
<evidence type="ECO:0000256" key="4">
    <source>
        <dbReference type="PROSITE-ProRule" id="PRU00175"/>
    </source>
</evidence>
<feature type="compositionally biased region" description="Basic and acidic residues" evidence="5">
    <location>
        <begin position="216"/>
        <end position="232"/>
    </location>
</feature>
<feature type="compositionally biased region" description="Low complexity" evidence="5">
    <location>
        <begin position="578"/>
        <end position="600"/>
    </location>
</feature>
<dbReference type="PROSITE" id="PS50089">
    <property type="entry name" value="ZF_RING_2"/>
    <property type="match status" value="1"/>
</dbReference>
<dbReference type="AlphaFoldDB" id="A0A0W0EXY8"/>
<name>A0A0W0EXY8_MONRR</name>
<dbReference type="PANTHER" id="PTHR25462">
    <property type="entry name" value="BONUS, ISOFORM C-RELATED"/>
    <property type="match status" value="1"/>
</dbReference>
<dbReference type="InterPro" id="IPR047153">
    <property type="entry name" value="TRIM45/56/19-like"/>
</dbReference>
<dbReference type="InterPro" id="IPR017907">
    <property type="entry name" value="Znf_RING_CS"/>
</dbReference>
<dbReference type="InterPro" id="IPR027370">
    <property type="entry name" value="Znf-RING_euk"/>
</dbReference>
<evidence type="ECO:0000256" key="5">
    <source>
        <dbReference type="SAM" id="MobiDB-lite"/>
    </source>
</evidence>
<evidence type="ECO:0000259" key="6">
    <source>
        <dbReference type="PROSITE" id="PS50089"/>
    </source>
</evidence>
<feature type="compositionally biased region" description="Polar residues" evidence="5">
    <location>
        <begin position="206"/>
        <end position="215"/>
    </location>
</feature>
<dbReference type="InterPro" id="IPR013083">
    <property type="entry name" value="Znf_RING/FYVE/PHD"/>
</dbReference>
<comment type="caution">
    <text evidence="7">The sequence shown here is derived from an EMBL/GenBank/DDBJ whole genome shotgun (WGS) entry which is preliminary data.</text>
</comment>
<gene>
    <name evidence="7" type="ORF">WG66_18401</name>
</gene>
<keyword evidence="3" id="KW-0862">Zinc</keyword>
<feature type="region of interest" description="Disordered" evidence="5">
    <location>
        <begin position="485"/>
        <end position="521"/>
    </location>
</feature>
<dbReference type="SMART" id="SM00184">
    <property type="entry name" value="RING"/>
    <property type="match status" value="1"/>
</dbReference>
<dbReference type="PANTHER" id="PTHR25462:SF296">
    <property type="entry name" value="MEIOTIC P26, ISOFORM F"/>
    <property type="match status" value="1"/>
</dbReference>
<feature type="domain" description="RING-type" evidence="6">
    <location>
        <begin position="10"/>
        <end position="58"/>
    </location>
</feature>
<evidence type="ECO:0000313" key="8">
    <source>
        <dbReference type="Proteomes" id="UP000054988"/>
    </source>
</evidence>
<dbReference type="Pfam" id="PF13445">
    <property type="entry name" value="zf-RING_UBOX"/>
    <property type="match status" value="1"/>
</dbReference>
<sequence length="737" mass="80837">MLFIHLSSVCDVCLQSYTEDNVEKSPHTIPCGHIFCKECLARLASDHTGNRGPCPICRHPYQLNCIKKLHVDVAEPRDAEIANGFLKRMVVACWADDSELSQVVAEVDGWLSGKEASEEDEFEALRKMRKLVAQRQKLLLKKTEYSTTIHSLTETLQKTQDSAIEDSELSQAKELSLVTSVNQLERQLAQSQAEVQLLRSQLASLGSVPSTTEQNGRAERRSKGKDKGKERATFPSPPETPGPLNAGTQRNPLPRPPAVVEYNPAFDPLRHYPYSSGTSHHPIPGPSRIHEAEQSYPVVVGQSPTAQNQIVHLAAAQNPPYQPTPSPPRRNVIVPGPSEQDINELRRSVEALNIGKKPTEERRRKPKEKHRDRWGREVMTREEIRDVTGLGLIDENVPEFGPSDANRHNATYREGYQEGYHNAFEIRSAQDTAANASTTTIVQHRPLSQLERANTTVSINGNSANAPSAVMPAYIQQMMKESIPVRSRPLADRQSIASDAADSTGTWHDEENQGAVRRRSMDSDILQRLTDFPNISPVVERRTSIASSISSNGFHNAFLPVHPTVTDTAPMPSTSNVRRSGTSSSRAAAAPTGSASTSIGFYSTETPRPQHYIADPASASTSRGHSTRESSRRRPHPTRHATQPLSTVTESASSRSIRSLTQSVATPRHSHPTPLLGTELTDDPPSGLGNALGLDLSQDLGSESQQAFAQANATIIAPTPRATSHHQDFLRSYSSGL</sequence>
<dbReference type="InterPro" id="IPR001841">
    <property type="entry name" value="Znf_RING"/>
</dbReference>
<keyword evidence="1" id="KW-0479">Metal-binding</keyword>
<evidence type="ECO:0000313" key="7">
    <source>
        <dbReference type="EMBL" id="KTB28957.1"/>
    </source>
</evidence>
<dbReference type="GO" id="GO:0008270">
    <property type="term" value="F:zinc ion binding"/>
    <property type="evidence" value="ECO:0007669"/>
    <property type="project" value="UniProtKB-KW"/>
</dbReference>